<gene>
    <name evidence="7" type="ORF">PVK37_00930</name>
</gene>
<evidence type="ECO:0000313" key="8">
    <source>
        <dbReference type="Proteomes" id="UP001219605"/>
    </source>
</evidence>
<dbReference type="RefSeq" id="WP_275031768.1">
    <property type="nucleotide sequence ID" value="NZ_CP118615.1"/>
</dbReference>
<organism evidence="7 8">
    <name type="scientific">Micromonospora cathayae</name>
    <dbReference type="NCBI Taxonomy" id="3028804"/>
    <lineage>
        <taxon>Bacteria</taxon>
        <taxon>Bacillati</taxon>
        <taxon>Actinomycetota</taxon>
        <taxon>Actinomycetes</taxon>
        <taxon>Micromonosporales</taxon>
        <taxon>Micromonosporaceae</taxon>
        <taxon>Micromonospora</taxon>
    </lineage>
</organism>
<evidence type="ECO:0000256" key="3">
    <source>
        <dbReference type="ARBA" id="ARBA00022801"/>
    </source>
</evidence>
<accession>A0ABY7ZPW3</accession>
<protein>
    <submittedName>
        <fullName evidence="7">Creatininase family protein</fullName>
    </submittedName>
</protein>
<feature type="region of interest" description="Disordered" evidence="6">
    <location>
        <begin position="253"/>
        <end position="304"/>
    </location>
</feature>
<dbReference type="Pfam" id="PF02633">
    <property type="entry name" value="Creatininase"/>
    <property type="match status" value="1"/>
</dbReference>
<evidence type="ECO:0000256" key="1">
    <source>
        <dbReference type="ARBA" id="ARBA00001947"/>
    </source>
</evidence>
<keyword evidence="8" id="KW-1185">Reference proteome</keyword>
<dbReference type="Gene3D" id="3.40.50.10310">
    <property type="entry name" value="Creatininase"/>
    <property type="match status" value="1"/>
</dbReference>
<evidence type="ECO:0000256" key="6">
    <source>
        <dbReference type="SAM" id="MobiDB-lite"/>
    </source>
</evidence>
<dbReference type="InterPro" id="IPR024087">
    <property type="entry name" value="Creatininase-like_sf"/>
</dbReference>
<comment type="similarity">
    <text evidence="5">Belongs to the creatininase superfamily.</text>
</comment>
<keyword evidence="3" id="KW-0378">Hydrolase</keyword>
<dbReference type="PANTHER" id="PTHR35005:SF1">
    <property type="entry name" value="2-AMINO-5-FORMYLAMINO-6-RIBOSYLAMINOPYRIMIDIN-4(3H)-ONE 5'-MONOPHOSPHATE DEFORMYLASE"/>
    <property type="match status" value="1"/>
</dbReference>
<sequence length="304" mass="32355">MKIRSPWSRNLAELSSATVAEAVRGGTLIWPLGSIEQHGPHLPLAVDTVIPEALAQQLAFELDGYRLPVQPIGARSLPQSGGGPAFPGTLHLRGDTLIRYLTETLESLCHLPFHRLILLNGHFENEALIFEAVDDVRQRGLLDGREAIAFSWWSLVTDAWLNEEVAGFPGWHAEHAGVTETSLMLFLRPDLVSPERPEHHNPPLAGIYLHPADPTVTTNQGVLSSTVGASQELGERLFWHVISGATALVRQGPGMRRPAAAEPAAAAEPGGAAESPTATEPDGGAESGGGADLRAVPKLPAATP</sequence>
<feature type="compositionally biased region" description="Low complexity" evidence="6">
    <location>
        <begin position="258"/>
        <end position="274"/>
    </location>
</feature>
<comment type="cofactor">
    <cofactor evidence="1">
        <name>Zn(2+)</name>
        <dbReference type="ChEBI" id="CHEBI:29105"/>
    </cofactor>
</comment>
<evidence type="ECO:0000256" key="4">
    <source>
        <dbReference type="ARBA" id="ARBA00022833"/>
    </source>
</evidence>
<keyword evidence="4" id="KW-0862">Zinc</keyword>
<name>A0ABY7ZPW3_9ACTN</name>
<keyword evidence="2" id="KW-0479">Metal-binding</keyword>
<evidence type="ECO:0000256" key="2">
    <source>
        <dbReference type="ARBA" id="ARBA00022723"/>
    </source>
</evidence>
<dbReference type="EMBL" id="CP118615">
    <property type="protein sequence ID" value="WDZ85072.1"/>
    <property type="molecule type" value="Genomic_DNA"/>
</dbReference>
<dbReference type="PANTHER" id="PTHR35005">
    <property type="entry name" value="3-DEHYDRO-SCYLLO-INOSOSE HYDROLASE"/>
    <property type="match status" value="1"/>
</dbReference>
<evidence type="ECO:0000313" key="7">
    <source>
        <dbReference type="EMBL" id="WDZ85072.1"/>
    </source>
</evidence>
<dbReference type="SUPFAM" id="SSF102215">
    <property type="entry name" value="Creatininase"/>
    <property type="match status" value="1"/>
</dbReference>
<proteinExistence type="inferred from homology"/>
<dbReference type="Proteomes" id="UP001219605">
    <property type="component" value="Chromosome"/>
</dbReference>
<evidence type="ECO:0000256" key="5">
    <source>
        <dbReference type="ARBA" id="ARBA00024029"/>
    </source>
</evidence>
<dbReference type="InterPro" id="IPR003785">
    <property type="entry name" value="Creatininase/forma_Hydrolase"/>
</dbReference>
<reference evidence="7 8" key="1">
    <citation type="submission" date="2023-02" db="EMBL/GenBank/DDBJ databases">
        <authorList>
            <person name="Mo P."/>
        </authorList>
    </citation>
    <scope>NUCLEOTIDE SEQUENCE [LARGE SCALE GENOMIC DNA]</scope>
    <source>
        <strain evidence="7 8">HUAS 3</strain>
    </source>
</reference>